<comment type="caution">
    <text evidence="2">The sequence shown here is derived from an EMBL/GenBank/DDBJ whole genome shotgun (WGS) entry which is preliminary data.</text>
</comment>
<evidence type="ECO:0000313" key="3">
    <source>
        <dbReference type="Proteomes" id="UP000324738"/>
    </source>
</evidence>
<dbReference type="Gene3D" id="1.10.260.40">
    <property type="entry name" value="lambda repressor-like DNA-binding domains"/>
    <property type="match status" value="1"/>
</dbReference>
<dbReference type="OrthoDB" id="9797172at2"/>
<dbReference type="Proteomes" id="UP000324738">
    <property type="component" value="Unassembled WGS sequence"/>
</dbReference>
<dbReference type="GO" id="GO:0003677">
    <property type="term" value="F:DNA binding"/>
    <property type="evidence" value="ECO:0007669"/>
    <property type="project" value="InterPro"/>
</dbReference>
<dbReference type="InterPro" id="IPR001387">
    <property type="entry name" value="Cro/C1-type_HTH"/>
</dbReference>
<name>A0A5B0DQ78_9HYPH</name>
<feature type="domain" description="HTH cro/C1-type" evidence="1">
    <location>
        <begin position="46"/>
        <end position="101"/>
    </location>
</feature>
<sequence length="171" mass="19424">MDIVSRKLSEAEVSVTSEFEIRESGGEPRVNKKKPDEADVIVGRQIQAIRMRARVSREWLGDRLGITFQQIQKYENATNRITVGRLCDIARVLDVPLMRFFEGVPSVSPSRGGFSEGEGKSWIGGETLSAEENRLLERFRDIADPNVRRMVFELADTLAASERKPRRGFRQ</sequence>
<evidence type="ECO:0000259" key="1">
    <source>
        <dbReference type="PROSITE" id="PS50943"/>
    </source>
</evidence>
<dbReference type="EMBL" id="VTWH01000005">
    <property type="protein sequence ID" value="KAA0968573.1"/>
    <property type="molecule type" value="Genomic_DNA"/>
</dbReference>
<protein>
    <submittedName>
        <fullName evidence="2">Helix-turn-helix transcriptional regulator</fullName>
    </submittedName>
</protein>
<gene>
    <name evidence="2" type="ORF">FPY71_16965</name>
</gene>
<dbReference type="InterPro" id="IPR010982">
    <property type="entry name" value="Lambda_DNA-bd_dom_sf"/>
</dbReference>
<accession>A0A5B0DQ78</accession>
<organism evidence="2 3">
    <name type="scientific">Aureimonas fodinaquatilis</name>
    <dbReference type="NCBI Taxonomy" id="2565783"/>
    <lineage>
        <taxon>Bacteria</taxon>
        <taxon>Pseudomonadati</taxon>
        <taxon>Pseudomonadota</taxon>
        <taxon>Alphaproteobacteria</taxon>
        <taxon>Hyphomicrobiales</taxon>
        <taxon>Aurantimonadaceae</taxon>
        <taxon>Aureimonas</taxon>
    </lineage>
</organism>
<dbReference type="Pfam" id="PF01381">
    <property type="entry name" value="HTH_3"/>
    <property type="match status" value="1"/>
</dbReference>
<proteinExistence type="predicted"/>
<dbReference type="CDD" id="cd00093">
    <property type="entry name" value="HTH_XRE"/>
    <property type="match status" value="1"/>
</dbReference>
<keyword evidence="3" id="KW-1185">Reference proteome</keyword>
<dbReference type="PROSITE" id="PS50943">
    <property type="entry name" value="HTH_CROC1"/>
    <property type="match status" value="1"/>
</dbReference>
<dbReference type="SUPFAM" id="SSF47413">
    <property type="entry name" value="lambda repressor-like DNA-binding domains"/>
    <property type="match status" value="1"/>
</dbReference>
<dbReference type="SMART" id="SM00530">
    <property type="entry name" value="HTH_XRE"/>
    <property type="match status" value="1"/>
</dbReference>
<dbReference type="AlphaFoldDB" id="A0A5B0DQ78"/>
<evidence type="ECO:0000313" key="2">
    <source>
        <dbReference type="EMBL" id="KAA0968573.1"/>
    </source>
</evidence>
<reference evidence="2 3" key="1">
    <citation type="submission" date="2019-08" db="EMBL/GenBank/DDBJ databases">
        <title>Aureimonas fodiniaquatilis sp. nov., isolated from a coal mine wastewater.</title>
        <authorList>
            <person name="Kim W."/>
        </authorList>
    </citation>
    <scope>NUCLEOTIDE SEQUENCE [LARGE SCALE GENOMIC DNA]</scope>
    <source>
        <strain evidence="2 3">CAU 1482</strain>
    </source>
</reference>